<reference evidence="2" key="2">
    <citation type="submission" date="2021-12" db="EMBL/GenBank/DDBJ databases">
        <title>Resequencing data analysis of finger millet.</title>
        <authorList>
            <person name="Hatakeyama M."/>
            <person name="Aluri S."/>
            <person name="Balachadran M.T."/>
            <person name="Sivarajan S.R."/>
            <person name="Poveda L."/>
            <person name="Shimizu-Inatsugi R."/>
            <person name="Schlapbach R."/>
            <person name="Sreeman S.M."/>
            <person name="Shimizu K.K."/>
        </authorList>
    </citation>
    <scope>NUCLEOTIDE SEQUENCE</scope>
</reference>
<feature type="compositionally biased region" description="Basic residues" evidence="1">
    <location>
        <begin position="13"/>
        <end position="23"/>
    </location>
</feature>
<dbReference type="AlphaFoldDB" id="A0AAV5F0M2"/>
<protein>
    <submittedName>
        <fullName evidence="2">Uncharacterized protein</fullName>
    </submittedName>
</protein>
<feature type="region of interest" description="Disordered" evidence="1">
    <location>
        <begin position="1"/>
        <end position="26"/>
    </location>
</feature>
<feature type="compositionally biased region" description="Basic and acidic residues" evidence="1">
    <location>
        <begin position="1"/>
        <end position="12"/>
    </location>
</feature>
<accession>A0AAV5F0M2</accession>
<sequence length="53" mass="6318">MVVKKPEESVERSKKRLQHHNHHGGVADMETSKCMCVRRRQPMYKQDATRVQR</sequence>
<reference evidence="2" key="1">
    <citation type="journal article" date="2018" name="DNA Res.">
        <title>Multiple hybrid de novo genome assembly of finger millet, an orphan allotetraploid crop.</title>
        <authorList>
            <person name="Hatakeyama M."/>
            <person name="Aluri S."/>
            <person name="Balachadran M.T."/>
            <person name="Sivarajan S.R."/>
            <person name="Patrignani A."/>
            <person name="Gruter S."/>
            <person name="Poveda L."/>
            <person name="Shimizu-Inatsugi R."/>
            <person name="Baeten J."/>
            <person name="Francoijs K.J."/>
            <person name="Nataraja K.N."/>
            <person name="Reddy Y.A.N."/>
            <person name="Phadnis S."/>
            <person name="Ravikumar R.L."/>
            <person name="Schlapbach R."/>
            <person name="Sreeman S.M."/>
            <person name="Shimizu K.K."/>
        </authorList>
    </citation>
    <scope>NUCLEOTIDE SEQUENCE</scope>
</reference>
<dbReference type="Proteomes" id="UP001054889">
    <property type="component" value="Unassembled WGS sequence"/>
</dbReference>
<keyword evidence="3" id="KW-1185">Reference proteome</keyword>
<proteinExistence type="predicted"/>
<organism evidence="2 3">
    <name type="scientific">Eleusine coracana subsp. coracana</name>
    <dbReference type="NCBI Taxonomy" id="191504"/>
    <lineage>
        <taxon>Eukaryota</taxon>
        <taxon>Viridiplantae</taxon>
        <taxon>Streptophyta</taxon>
        <taxon>Embryophyta</taxon>
        <taxon>Tracheophyta</taxon>
        <taxon>Spermatophyta</taxon>
        <taxon>Magnoliopsida</taxon>
        <taxon>Liliopsida</taxon>
        <taxon>Poales</taxon>
        <taxon>Poaceae</taxon>
        <taxon>PACMAD clade</taxon>
        <taxon>Chloridoideae</taxon>
        <taxon>Cynodonteae</taxon>
        <taxon>Eleusininae</taxon>
        <taxon>Eleusine</taxon>
    </lineage>
</organism>
<dbReference type="EMBL" id="BQKI01000079">
    <property type="protein sequence ID" value="GJN27811.1"/>
    <property type="molecule type" value="Genomic_DNA"/>
</dbReference>
<name>A0AAV5F0M2_ELECO</name>
<comment type="caution">
    <text evidence="2">The sequence shown here is derived from an EMBL/GenBank/DDBJ whole genome shotgun (WGS) entry which is preliminary data.</text>
</comment>
<gene>
    <name evidence="2" type="primary">gb15863</name>
    <name evidence="2" type="ORF">PR202_gb15863</name>
</gene>
<evidence type="ECO:0000256" key="1">
    <source>
        <dbReference type="SAM" id="MobiDB-lite"/>
    </source>
</evidence>
<evidence type="ECO:0000313" key="2">
    <source>
        <dbReference type="EMBL" id="GJN27811.1"/>
    </source>
</evidence>
<evidence type="ECO:0000313" key="3">
    <source>
        <dbReference type="Proteomes" id="UP001054889"/>
    </source>
</evidence>